<dbReference type="eggNOG" id="KOG4177">
    <property type="taxonomic scope" value="Eukaryota"/>
</dbReference>
<dbReference type="PANTHER" id="PTHR46082">
    <property type="entry name" value="ATP/GTP-BINDING PROTEIN-RELATED"/>
    <property type="match status" value="1"/>
</dbReference>
<keyword evidence="1" id="KW-0677">Repeat</keyword>
<dbReference type="InterPro" id="IPR035994">
    <property type="entry name" value="Nucleoside_phosphorylase_sf"/>
</dbReference>
<evidence type="ECO:0000313" key="4">
    <source>
        <dbReference type="Proteomes" id="UP000008782"/>
    </source>
</evidence>
<dbReference type="SUPFAM" id="SSF52540">
    <property type="entry name" value="P-loop containing nucleoside triphosphate hydrolases"/>
    <property type="match status" value="1"/>
</dbReference>
<dbReference type="VEuPathDB" id="FungiDB:GLRG_01096"/>
<evidence type="ECO:0000256" key="1">
    <source>
        <dbReference type="ARBA" id="ARBA00022737"/>
    </source>
</evidence>
<protein>
    <recommendedName>
        <fullName evidence="2">Nephrocystin 3-like N-terminal domain-containing protein</fullName>
    </recommendedName>
</protein>
<dbReference type="GeneID" id="24406461"/>
<dbReference type="HOGENOM" id="CLU_000288_34_13_1"/>
<dbReference type="InterPro" id="IPR053137">
    <property type="entry name" value="NLR-like"/>
</dbReference>
<dbReference type="InterPro" id="IPR027417">
    <property type="entry name" value="P-loop_NTPase"/>
</dbReference>
<accession>E3Q5I5</accession>
<evidence type="ECO:0000259" key="2">
    <source>
        <dbReference type="Pfam" id="PF24883"/>
    </source>
</evidence>
<dbReference type="Gene3D" id="3.40.50.1580">
    <property type="entry name" value="Nucleoside phosphorylase domain"/>
    <property type="match status" value="1"/>
</dbReference>
<dbReference type="GO" id="GO:0003824">
    <property type="term" value="F:catalytic activity"/>
    <property type="evidence" value="ECO:0007669"/>
    <property type="project" value="InterPro"/>
</dbReference>
<reference evidence="4" key="1">
    <citation type="journal article" date="2012" name="Nat. Genet.">
        <title>Lifestyle transitions in plant pathogenic Colletotrichum fungi deciphered by genome and transcriptome analyses.</title>
        <authorList>
            <person name="O'Connell R.J."/>
            <person name="Thon M.R."/>
            <person name="Hacquard S."/>
            <person name="Amyotte S.G."/>
            <person name="Kleemann J."/>
            <person name="Torres M.F."/>
            <person name="Damm U."/>
            <person name="Buiate E.A."/>
            <person name="Epstein L."/>
            <person name="Alkan N."/>
            <person name="Altmueller J."/>
            <person name="Alvarado-Balderrama L."/>
            <person name="Bauser C.A."/>
            <person name="Becker C."/>
            <person name="Birren B.W."/>
            <person name="Chen Z."/>
            <person name="Choi J."/>
            <person name="Crouch J.A."/>
            <person name="Duvick J.P."/>
            <person name="Farman M.A."/>
            <person name="Gan P."/>
            <person name="Heiman D."/>
            <person name="Henrissat B."/>
            <person name="Howard R.J."/>
            <person name="Kabbage M."/>
            <person name="Koch C."/>
            <person name="Kracher B."/>
            <person name="Kubo Y."/>
            <person name="Law A.D."/>
            <person name="Lebrun M.-H."/>
            <person name="Lee Y.-H."/>
            <person name="Miyara I."/>
            <person name="Moore N."/>
            <person name="Neumann U."/>
            <person name="Nordstroem K."/>
            <person name="Panaccione D.G."/>
            <person name="Panstruga R."/>
            <person name="Place M."/>
            <person name="Proctor R.H."/>
            <person name="Prusky D."/>
            <person name="Rech G."/>
            <person name="Reinhardt R."/>
            <person name="Rollins J.A."/>
            <person name="Rounsley S."/>
            <person name="Schardl C.L."/>
            <person name="Schwartz D.C."/>
            <person name="Shenoy N."/>
            <person name="Shirasu K."/>
            <person name="Sikhakolli U.R."/>
            <person name="Stueber K."/>
            <person name="Sukno S.A."/>
            <person name="Sweigard J.A."/>
            <person name="Takano Y."/>
            <person name="Takahara H."/>
            <person name="Trail F."/>
            <person name="van der Does H.C."/>
            <person name="Voll L.M."/>
            <person name="Will I."/>
            <person name="Young S."/>
            <person name="Zeng Q."/>
            <person name="Zhang J."/>
            <person name="Zhou S."/>
            <person name="Dickman M.B."/>
            <person name="Schulze-Lefert P."/>
            <person name="Ver Loren van Themaat E."/>
            <person name="Ma L.-J."/>
            <person name="Vaillancourt L.J."/>
        </authorList>
    </citation>
    <scope>NUCLEOTIDE SEQUENCE [LARGE SCALE GENOMIC DNA]</scope>
    <source>
        <strain evidence="4">M1.001 / M2 / FGSC 10212</strain>
    </source>
</reference>
<dbReference type="InterPro" id="IPR056884">
    <property type="entry name" value="NPHP3-like_N"/>
</dbReference>
<feature type="domain" description="Nephrocystin 3-like N-terminal" evidence="2">
    <location>
        <begin position="372"/>
        <end position="479"/>
    </location>
</feature>
<sequence>MPDPSAYAAGWICTSGTEYIAAQCFLDEAHPSPISILPRDNSGTYGNESTVAVARDLQQKFPNIRACLMVRIGGGAPRAKHDIRLGDVVVSTPRGNHGGLLHCYFDRMMDDGAFKVTGFLAPPASELMLALISTRAQLITMGNGIEQSVVTVLTRLPRRRGKWRRPSPKTDILYRSHIVFDPTKPPTDVGPDAVISRPERSNPGVHYGLIASADRVMRAATIRDKLAADRDVLCFETEATGVMGHFPCLVVMGICYYSDSHKNKDWQEYAALNAAACAKAITYQIPERNLGQGKRLEELAAMAKQTKSPLAATRSLSTFSATTIDKQASSDRHYFDKEIIKRLHVVIGAEYNARNSHPDQICHPRARLDLLQEVQAWAENPTSPPVFWLYGMAGHGKSTIARTVAKRFDEKKILGATFFFKRGHIGRCGTSNLFSTIASQLARRRRELLPYIRRAIERTNDISSETIEEQFSKLIVSPLMEYLAHSSKTPAAPGIGRSG</sequence>
<name>E3Q5I5_COLGM</name>
<proteinExistence type="predicted"/>
<dbReference type="PANTHER" id="PTHR46082:SF11">
    <property type="entry name" value="AAA+ ATPASE DOMAIN-CONTAINING PROTEIN-RELATED"/>
    <property type="match status" value="1"/>
</dbReference>
<dbReference type="Pfam" id="PF24883">
    <property type="entry name" value="NPHP3_N"/>
    <property type="match status" value="1"/>
</dbReference>
<gene>
    <name evidence="3" type="ORF">GLRG_01096</name>
</gene>
<dbReference type="STRING" id="645133.E3Q5I5"/>
<dbReference type="Proteomes" id="UP000008782">
    <property type="component" value="Unassembled WGS sequence"/>
</dbReference>
<keyword evidence="4" id="KW-1185">Reference proteome</keyword>
<evidence type="ECO:0000313" key="3">
    <source>
        <dbReference type="EMBL" id="EFQ25952.1"/>
    </source>
</evidence>
<organism evidence="4">
    <name type="scientific">Colletotrichum graminicola (strain M1.001 / M2 / FGSC 10212)</name>
    <name type="common">Maize anthracnose fungus</name>
    <name type="synonym">Glomerella graminicola</name>
    <dbReference type="NCBI Taxonomy" id="645133"/>
    <lineage>
        <taxon>Eukaryota</taxon>
        <taxon>Fungi</taxon>
        <taxon>Dikarya</taxon>
        <taxon>Ascomycota</taxon>
        <taxon>Pezizomycotina</taxon>
        <taxon>Sordariomycetes</taxon>
        <taxon>Hypocreomycetidae</taxon>
        <taxon>Glomerellales</taxon>
        <taxon>Glomerellaceae</taxon>
        <taxon>Colletotrichum</taxon>
        <taxon>Colletotrichum graminicola species complex</taxon>
    </lineage>
</organism>
<dbReference type="OrthoDB" id="1577640at2759"/>
<dbReference type="Gene3D" id="3.40.50.300">
    <property type="entry name" value="P-loop containing nucleotide triphosphate hydrolases"/>
    <property type="match status" value="1"/>
</dbReference>
<dbReference type="EMBL" id="GG697333">
    <property type="protein sequence ID" value="EFQ25952.1"/>
    <property type="molecule type" value="Genomic_DNA"/>
</dbReference>
<dbReference type="AlphaFoldDB" id="E3Q5I5"/>
<dbReference type="RefSeq" id="XP_008089972.1">
    <property type="nucleotide sequence ID" value="XM_008091781.1"/>
</dbReference>
<dbReference type="GO" id="GO:0009116">
    <property type="term" value="P:nucleoside metabolic process"/>
    <property type="evidence" value="ECO:0007669"/>
    <property type="project" value="InterPro"/>
</dbReference>
<dbReference type="SUPFAM" id="SSF53167">
    <property type="entry name" value="Purine and uridine phosphorylases"/>
    <property type="match status" value="1"/>
</dbReference>